<dbReference type="Gene3D" id="1.10.274.10">
    <property type="entry name" value="PtsI, HPr-binding domain"/>
    <property type="match status" value="1"/>
</dbReference>
<keyword evidence="14 17" id="KW-0418">Kinase</keyword>
<feature type="coiled-coil region" evidence="21">
    <location>
        <begin position="45"/>
        <end position="72"/>
    </location>
</feature>
<dbReference type="InterPro" id="IPR024692">
    <property type="entry name" value="PTS_EI"/>
</dbReference>
<organism evidence="25">
    <name type="scientific">candidate division WOR-3 bacterium</name>
    <dbReference type="NCBI Taxonomy" id="2052148"/>
    <lineage>
        <taxon>Bacteria</taxon>
        <taxon>Bacteria division WOR-3</taxon>
    </lineage>
</organism>
<evidence type="ECO:0000256" key="10">
    <source>
        <dbReference type="ARBA" id="ARBA00022597"/>
    </source>
</evidence>
<dbReference type="Pfam" id="PF00391">
    <property type="entry name" value="PEP-utilizers"/>
    <property type="match status" value="1"/>
</dbReference>
<dbReference type="InterPro" id="IPR036618">
    <property type="entry name" value="PtsI_HPr-bd_sf"/>
</dbReference>
<sequence length="583" mass="65517">MPKEKILHGVPASKGVAVGKAFIYEIKKTEIFQTPILSVYLKDEVSRFEKAVEKTREELKKIKEQINREIGEDFGQFLNAQIMMLEDETIIESVKQRIFNEKKNVEYIYNEVISEYAKKLGESKNAYFKERVVDIYDVGERVLKNLLGVSHTSVLEAPPGSIIVARDIPPSEATLINPKNVVGIAMELGGRTSHTAITARAFEIPAILGIGEFINKVQNGDDIIVDGERGIVIIHPSSGRISFYEEQKKKTQQIAKALLPACELSPETRDGKRIDISANIEFFAEVDHAVKYGAVGIGLFRTEFLYLARRGSPSEEEQFKVYNALAKKVRPHPVIIRTYDLGGDKIFSDYHEANPFLGWRAIRVCLQETDFFKTQIRAILRASVNKNIKIMFPMISTYEEIKRVKLIFNEVKQELKSKKIEFDDSIQLGIMVETPSAALMGPLLAPEVDFFSIGSNDLTQYTLAVDRGNERISQLFDHFHPAVLKLIKETITAGHNGNIWVGLCGELAGDPLAIPLLVGLGIDELSMSPSSIPKAKLVLRTLTIAHCQEIAQETLNFRTALEVKKFLNRVVRKKFPGIEDLMK</sequence>
<comment type="function">
    <text evidence="3 17">General (non sugar-specific) component of the phosphoenolpyruvate-dependent sugar phosphotransferase system (sugar PTS). This major carbohydrate active-transport system catalyzes the phosphorylation of incoming sugar substrates concomitantly with their translocation across the cell membrane. Enzyme I transfers the phosphoryl group from phosphoenolpyruvate (PEP) to the phosphoryl carrier protein (HPr).</text>
</comment>
<dbReference type="InterPro" id="IPR008731">
    <property type="entry name" value="PTS_EIN"/>
</dbReference>
<keyword evidence="13 17" id="KW-0479">Metal-binding</keyword>
<feature type="domain" description="Phosphotransferase system enzyme I N-terminal" evidence="24">
    <location>
        <begin position="8"/>
        <end position="131"/>
    </location>
</feature>
<dbReference type="InterPro" id="IPR000121">
    <property type="entry name" value="PEP_util_C"/>
</dbReference>
<keyword evidence="21" id="KW-0175">Coiled coil</keyword>
<dbReference type="SUPFAM" id="SSF52009">
    <property type="entry name" value="Phosphohistidine domain"/>
    <property type="match status" value="1"/>
</dbReference>
<dbReference type="EMBL" id="DSKY01000010">
    <property type="protein sequence ID" value="HDY58579.1"/>
    <property type="molecule type" value="Genomic_DNA"/>
</dbReference>
<evidence type="ECO:0000259" key="22">
    <source>
        <dbReference type="Pfam" id="PF00391"/>
    </source>
</evidence>
<dbReference type="PANTHER" id="PTHR46244:SF3">
    <property type="entry name" value="PHOSPHOENOLPYRUVATE-PROTEIN PHOSPHOTRANSFERASE"/>
    <property type="match status" value="1"/>
</dbReference>
<comment type="subcellular location">
    <subcellularLocation>
        <location evidence="4 17">Cytoplasm</location>
    </subcellularLocation>
</comment>
<evidence type="ECO:0000256" key="3">
    <source>
        <dbReference type="ARBA" id="ARBA00002728"/>
    </source>
</evidence>
<dbReference type="EC" id="2.7.3.9" evidence="6 17"/>
<feature type="active site" description="Proton donor" evidence="18">
    <location>
        <position position="504"/>
    </location>
</feature>
<dbReference type="InterPro" id="IPR015813">
    <property type="entry name" value="Pyrv/PenolPyrv_kinase-like_dom"/>
</dbReference>
<evidence type="ECO:0000256" key="19">
    <source>
        <dbReference type="PIRSR" id="PIRSR000732-2"/>
    </source>
</evidence>
<feature type="binding site" evidence="19">
    <location>
        <begin position="456"/>
        <end position="457"/>
    </location>
    <ligand>
        <name>phosphoenolpyruvate</name>
        <dbReference type="ChEBI" id="CHEBI:58702"/>
    </ligand>
</feature>
<dbReference type="InterPro" id="IPR036637">
    <property type="entry name" value="Phosphohistidine_dom_sf"/>
</dbReference>
<evidence type="ECO:0000256" key="8">
    <source>
        <dbReference type="ARBA" id="ARBA00022448"/>
    </source>
</evidence>
<feature type="domain" description="PEP-utilising enzyme mobile" evidence="22">
    <location>
        <begin position="158"/>
        <end position="230"/>
    </location>
</feature>
<evidence type="ECO:0000259" key="24">
    <source>
        <dbReference type="Pfam" id="PF05524"/>
    </source>
</evidence>
<evidence type="ECO:0000313" key="25">
    <source>
        <dbReference type="EMBL" id="HDY58579.1"/>
    </source>
</evidence>
<dbReference type="InterPro" id="IPR040442">
    <property type="entry name" value="Pyrv_kinase-like_dom_sf"/>
</dbReference>
<comment type="similarity">
    <text evidence="5 17">Belongs to the PEP-utilizing enzyme family.</text>
</comment>
<gene>
    <name evidence="25" type="primary">ptsP</name>
    <name evidence="25" type="ORF">ENP86_03385</name>
</gene>
<dbReference type="SUPFAM" id="SSF47831">
    <property type="entry name" value="Enzyme I of the PEP:sugar phosphotransferase system HPr-binding (sub)domain"/>
    <property type="match status" value="1"/>
</dbReference>
<evidence type="ECO:0000256" key="7">
    <source>
        <dbReference type="ARBA" id="ARBA00016544"/>
    </source>
</evidence>
<dbReference type="NCBIfam" id="TIGR01417">
    <property type="entry name" value="PTS_I_fam"/>
    <property type="match status" value="1"/>
</dbReference>
<dbReference type="GO" id="GO:0008965">
    <property type="term" value="F:phosphoenolpyruvate-protein phosphotransferase activity"/>
    <property type="evidence" value="ECO:0007669"/>
    <property type="project" value="UniProtKB-EC"/>
</dbReference>
<dbReference type="InterPro" id="IPR050499">
    <property type="entry name" value="PEP-utilizing_PTS_enzyme"/>
</dbReference>
<keyword evidence="8 17" id="KW-0813">Transport</keyword>
<feature type="binding site" evidence="19">
    <location>
        <position position="337"/>
    </location>
    <ligand>
        <name>phosphoenolpyruvate</name>
        <dbReference type="ChEBI" id="CHEBI:58702"/>
    </ligand>
</feature>
<protein>
    <recommendedName>
        <fullName evidence="7 17">Phosphoenolpyruvate-protein phosphotransferase</fullName>
        <ecNumber evidence="6 17">2.7.3.9</ecNumber>
    </recommendedName>
    <alternativeName>
        <fullName evidence="16 17">Phosphotransferase system, enzyme I</fullName>
    </alternativeName>
</protein>
<keyword evidence="10 17" id="KW-0762">Sugar transport</keyword>
<feature type="domain" description="PEP-utilising enzyme C-terminal" evidence="23">
    <location>
        <begin position="267"/>
        <end position="542"/>
    </location>
</feature>
<feature type="binding site" evidence="20">
    <location>
        <position position="457"/>
    </location>
    <ligand>
        <name>Mg(2+)</name>
        <dbReference type="ChEBI" id="CHEBI:18420"/>
    </ligand>
</feature>
<evidence type="ECO:0000256" key="11">
    <source>
        <dbReference type="ARBA" id="ARBA00022679"/>
    </source>
</evidence>
<dbReference type="Gene3D" id="3.20.20.60">
    <property type="entry name" value="Phosphoenolpyruvate-binding domains"/>
    <property type="match status" value="1"/>
</dbReference>
<dbReference type="Pfam" id="PF05524">
    <property type="entry name" value="PEP-utilisers_N"/>
    <property type="match status" value="1"/>
</dbReference>
<keyword evidence="15 17" id="KW-0460">Magnesium</keyword>
<evidence type="ECO:0000256" key="17">
    <source>
        <dbReference type="PIRNR" id="PIRNR000732"/>
    </source>
</evidence>
<dbReference type="InterPro" id="IPR006318">
    <property type="entry name" value="PTS_EI-like"/>
</dbReference>
<evidence type="ECO:0000256" key="15">
    <source>
        <dbReference type="ARBA" id="ARBA00022842"/>
    </source>
</evidence>
<dbReference type="PRINTS" id="PR01736">
    <property type="entry name" value="PHPHTRNFRASE"/>
</dbReference>
<evidence type="ECO:0000256" key="18">
    <source>
        <dbReference type="PIRSR" id="PIRSR000732-1"/>
    </source>
</evidence>
<evidence type="ECO:0000256" key="1">
    <source>
        <dbReference type="ARBA" id="ARBA00000683"/>
    </source>
</evidence>
<evidence type="ECO:0000256" key="13">
    <source>
        <dbReference type="ARBA" id="ARBA00022723"/>
    </source>
</evidence>
<keyword evidence="12 17" id="KW-0598">Phosphotransferase system</keyword>
<evidence type="ECO:0000256" key="6">
    <source>
        <dbReference type="ARBA" id="ARBA00012232"/>
    </source>
</evidence>
<evidence type="ECO:0000256" key="2">
    <source>
        <dbReference type="ARBA" id="ARBA00001946"/>
    </source>
</evidence>
<evidence type="ECO:0000256" key="4">
    <source>
        <dbReference type="ARBA" id="ARBA00004496"/>
    </source>
</evidence>
<dbReference type="PIRSF" id="PIRSF000732">
    <property type="entry name" value="PTS_enzyme_I"/>
    <property type="match status" value="1"/>
</dbReference>
<dbReference type="SUPFAM" id="SSF51621">
    <property type="entry name" value="Phosphoenolpyruvate/pyruvate domain"/>
    <property type="match status" value="1"/>
</dbReference>
<comment type="catalytic activity">
    <reaction evidence="1 17">
        <text>L-histidyl-[protein] + phosphoenolpyruvate = N(pros)-phospho-L-histidyl-[protein] + pyruvate</text>
        <dbReference type="Rhea" id="RHEA:23880"/>
        <dbReference type="Rhea" id="RHEA-COMP:9745"/>
        <dbReference type="Rhea" id="RHEA-COMP:9746"/>
        <dbReference type="ChEBI" id="CHEBI:15361"/>
        <dbReference type="ChEBI" id="CHEBI:29979"/>
        <dbReference type="ChEBI" id="CHEBI:58702"/>
        <dbReference type="ChEBI" id="CHEBI:64837"/>
        <dbReference type="EC" id="2.7.3.9"/>
    </reaction>
</comment>
<evidence type="ECO:0000256" key="21">
    <source>
        <dbReference type="SAM" id="Coils"/>
    </source>
</evidence>
<dbReference type="PANTHER" id="PTHR46244">
    <property type="entry name" value="PHOSPHOENOLPYRUVATE-PROTEIN PHOSPHOTRANSFERASE"/>
    <property type="match status" value="1"/>
</dbReference>
<name>A0A7V0Z4U0_UNCW3</name>
<dbReference type="Gene3D" id="3.50.30.10">
    <property type="entry name" value="Phosphohistidine domain"/>
    <property type="match status" value="1"/>
</dbReference>
<dbReference type="InterPro" id="IPR008279">
    <property type="entry name" value="PEP-util_enz_mobile_dom"/>
</dbReference>
<evidence type="ECO:0000259" key="23">
    <source>
        <dbReference type="Pfam" id="PF02896"/>
    </source>
</evidence>
<feature type="binding site" evidence="20">
    <location>
        <position position="433"/>
    </location>
    <ligand>
        <name>Mg(2+)</name>
        <dbReference type="ChEBI" id="CHEBI:18420"/>
    </ligand>
</feature>
<dbReference type="GO" id="GO:0046872">
    <property type="term" value="F:metal ion binding"/>
    <property type="evidence" value="ECO:0007669"/>
    <property type="project" value="UniProtKB-KW"/>
</dbReference>
<dbReference type="Pfam" id="PF02896">
    <property type="entry name" value="PEP-utilizers_C"/>
    <property type="match status" value="1"/>
</dbReference>
<comment type="cofactor">
    <cofactor evidence="2 17 20">
        <name>Mg(2+)</name>
        <dbReference type="ChEBI" id="CHEBI:18420"/>
    </cofactor>
</comment>
<feature type="binding site" evidence="19">
    <location>
        <position position="301"/>
    </location>
    <ligand>
        <name>phosphoenolpyruvate</name>
        <dbReference type="ChEBI" id="CHEBI:58702"/>
    </ligand>
</feature>
<keyword evidence="9 17" id="KW-0963">Cytoplasm</keyword>
<feature type="active site" description="Tele-phosphohistidine intermediate" evidence="18">
    <location>
        <position position="194"/>
    </location>
</feature>
<comment type="caution">
    <text evidence="25">The sequence shown here is derived from an EMBL/GenBank/DDBJ whole genome shotgun (WGS) entry which is preliminary data.</text>
</comment>
<dbReference type="AlphaFoldDB" id="A0A7V0Z4U0"/>
<evidence type="ECO:0000256" key="20">
    <source>
        <dbReference type="PIRSR" id="PIRSR000732-3"/>
    </source>
</evidence>
<feature type="binding site" evidence="19">
    <location>
        <position position="467"/>
    </location>
    <ligand>
        <name>phosphoenolpyruvate</name>
        <dbReference type="ChEBI" id="CHEBI:58702"/>
    </ligand>
</feature>
<dbReference type="GO" id="GO:0005737">
    <property type="term" value="C:cytoplasm"/>
    <property type="evidence" value="ECO:0007669"/>
    <property type="project" value="UniProtKB-SubCell"/>
</dbReference>
<keyword evidence="25" id="KW-0670">Pyruvate</keyword>
<keyword evidence="11 17" id="KW-0808">Transferase</keyword>
<dbReference type="GO" id="GO:0016301">
    <property type="term" value="F:kinase activity"/>
    <property type="evidence" value="ECO:0007669"/>
    <property type="project" value="UniProtKB-KW"/>
</dbReference>
<dbReference type="InterPro" id="IPR023151">
    <property type="entry name" value="PEP_util_CS"/>
</dbReference>
<evidence type="ECO:0000256" key="16">
    <source>
        <dbReference type="ARBA" id="ARBA00033235"/>
    </source>
</evidence>
<evidence type="ECO:0000256" key="9">
    <source>
        <dbReference type="ARBA" id="ARBA00022490"/>
    </source>
</evidence>
<dbReference type="GO" id="GO:0009401">
    <property type="term" value="P:phosphoenolpyruvate-dependent sugar phosphotransferase system"/>
    <property type="evidence" value="ECO:0007669"/>
    <property type="project" value="UniProtKB-KW"/>
</dbReference>
<accession>A0A7V0Z4U0</accession>
<dbReference type="PROSITE" id="PS00742">
    <property type="entry name" value="PEP_ENZYMES_2"/>
    <property type="match status" value="1"/>
</dbReference>
<evidence type="ECO:0000256" key="14">
    <source>
        <dbReference type="ARBA" id="ARBA00022777"/>
    </source>
</evidence>
<proteinExistence type="inferred from homology"/>
<evidence type="ECO:0000256" key="5">
    <source>
        <dbReference type="ARBA" id="ARBA00007837"/>
    </source>
</evidence>
<evidence type="ECO:0000256" key="12">
    <source>
        <dbReference type="ARBA" id="ARBA00022683"/>
    </source>
</evidence>
<reference evidence="25" key="1">
    <citation type="journal article" date="2020" name="mSystems">
        <title>Genome- and Community-Level Interaction Insights into Carbon Utilization and Element Cycling Functions of Hydrothermarchaeota in Hydrothermal Sediment.</title>
        <authorList>
            <person name="Zhou Z."/>
            <person name="Liu Y."/>
            <person name="Xu W."/>
            <person name="Pan J."/>
            <person name="Luo Z.H."/>
            <person name="Li M."/>
        </authorList>
    </citation>
    <scope>NUCLEOTIDE SEQUENCE [LARGE SCALE GENOMIC DNA]</scope>
    <source>
        <strain evidence="25">SpSt-258</strain>
    </source>
</reference>